<dbReference type="GO" id="GO:0009295">
    <property type="term" value="C:nucleoid"/>
    <property type="evidence" value="ECO:0007669"/>
    <property type="project" value="InterPro"/>
</dbReference>
<dbReference type="Pfam" id="PF04245">
    <property type="entry name" value="NA37"/>
    <property type="match status" value="1"/>
</dbReference>
<accession>A0A0D0J0W9</accession>
<dbReference type="AlphaFoldDB" id="A0A0D0J0W9"/>
<sequence length="360" mass="40661">MQGYSWRLKMGMLEDDDLDRLRIDRMIFHVIGPDDTDLTLMDEVQIGGFEQFFLERIRETNIGNRFEFIGQNVGVRPSLIAIHDNTDKFVAISKEMASSFHSQHSNVSAKKGAFIVAKLSGLMQPAFALIKFDDLRVLRFLHETIKGAVTATVSEVENTFQEDKKAMQKSALIVLNDEGGDLAVYDRTNRRDVTGYFRAFLGAKRLYDGTQATERLSQAIGEAYKRHMHEMPQDVKSNWRTKLYDTTRNLNTLDTEDMSNFMVGVFGDFANNDGFKKTIASELQKYKISGEAIEIAPAVISKPSVRQVKTREGIQVRIPEGNDGLVTVEEYENGRATITIQTGRITSNELVDEATLRRIG</sequence>
<gene>
    <name evidence="1" type="ORF">RU07_20830</name>
</gene>
<dbReference type="EMBL" id="JXQV01000030">
    <property type="protein sequence ID" value="KIP99109.1"/>
    <property type="molecule type" value="Genomic_DNA"/>
</dbReference>
<evidence type="ECO:0000313" key="1">
    <source>
        <dbReference type="EMBL" id="KIP99109.1"/>
    </source>
</evidence>
<evidence type="ECO:0000313" key="2">
    <source>
        <dbReference type="Proteomes" id="UP000035017"/>
    </source>
</evidence>
<proteinExistence type="predicted"/>
<dbReference type="InterPro" id="IPR007358">
    <property type="entry name" value="Nucleoid_associated_NdpA"/>
</dbReference>
<dbReference type="OrthoDB" id="9178145at2"/>
<comment type="caution">
    <text evidence="1">The sequence shown here is derived from an EMBL/GenBank/DDBJ whole genome shotgun (WGS) entry which is preliminary data.</text>
</comment>
<organism evidence="1 2">
    <name type="scientific">Agrobacterium tumefaciens</name>
    <dbReference type="NCBI Taxonomy" id="358"/>
    <lineage>
        <taxon>Bacteria</taxon>
        <taxon>Pseudomonadati</taxon>
        <taxon>Pseudomonadota</taxon>
        <taxon>Alphaproteobacteria</taxon>
        <taxon>Hyphomicrobiales</taxon>
        <taxon>Rhizobiaceae</taxon>
        <taxon>Rhizobium/Agrobacterium group</taxon>
        <taxon>Agrobacterium</taxon>
        <taxon>Agrobacterium tumefaciens complex</taxon>
    </lineage>
</organism>
<evidence type="ECO:0008006" key="3">
    <source>
        <dbReference type="Google" id="ProtNLM"/>
    </source>
</evidence>
<protein>
    <recommendedName>
        <fullName evidence="3">Nucleoid-associated protein</fullName>
    </recommendedName>
</protein>
<dbReference type="Proteomes" id="UP000035017">
    <property type="component" value="Unassembled WGS sequence"/>
</dbReference>
<reference evidence="1 2" key="1">
    <citation type="submission" date="2014-12" db="EMBL/GenBank/DDBJ databases">
        <title>16Stimator: statistical estimation of ribosomal gene copy numbers from draft genome assemblies.</title>
        <authorList>
            <person name="Perisin M.A."/>
            <person name="Vetter M."/>
            <person name="Gilbert J.A."/>
            <person name="Bergelson J."/>
        </authorList>
    </citation>
    <scope>NUCLEOTIDE SEQUENCE [LARGE SCALE GENOMIC DNA]</scope>
    <source>
        <strain evidence="1 2">MEJ076</strain>
    </source>
</reference>
<name>A0A0D0J0W9_AGRTU</name>